<feature type="transmembrane region" description="Helical" evidence="1">
    <location>
        <begin position="392"/>
        <end position="411"/>
    </location>
</feature>
<feature type="transmembrane region" description="Helical" evidence="1">
    <location>
        <begin position="876"/>
        <end position="893"/>
    </location>
</feature>
<protein>
    <submittedName>
        <fullName evidence="2">Efflux RND transporter permease subunit</fullName>
    </submittedName>
</protein>
<keyword evidence="3" id="KW-1185">Reference proteome</keyword>
<dbReference type="Gene3D" id="3.30.70.1320">
    <property type="entry name" value="Multidrug efflux transporter AcrB pore domain like"/>
    <property type="match status" value="1"/>
</dbReference>
<evidence type="ECO:0000313" key="2">
    <source>
        <dbReference type="EMBL" id="MBD2189508.1"/>
    </source>
</evidence>
<dbReference type="InterPro" id="IPR027463">
    <property type="entry name" value="AcrB_DN_DC_subdom"/>
</dbReference>
<dbReference type="PRINTS" id="PR00702">
    <property type="entry name" value="ACRIFLAVINRP"/>
</dbReference>
<reference evidence="2 3" key="1">
    <citation type="journal article" date="2020" name="ISME J.">
        <title>Comparative genomics reveals insights into cyanobacterial evolution and habitat adaptation.</title>
        <authorList>
            <person name="Chen M.Y."/>
            <person name="Teng W.K."/>
            <person name="Zhao L."/>
            <person name="Hu C.X."/>
            <person name="Zhou Y.K."/>
            <person name="Han B.P."/>
            <person name="Song L.R."/>
            <person name="Shu W.S."/>
        </authorList>
    </citation>
    <scope>NUCLEOTIDE SEQUENCE [LARGE SCALE GENOMIC DNA]</scope>
    <source>
        <strain evidence="2 3">FACHB-723</strain>
    </source>
</reference>
<feature type="transmembrane region" description="Helical" evidence="1">
    <location>
        <begin position="1005"/>
        <end position="1028"/>
    </location>
</feature>
<dbReference type="Gene3D" id="1.20.1640.10">
    <property type="entry name" value="Multidrug efflux transporter AcrB transmembrane domain"/>
    <property type="match status" value="2"/>
</dbReference>
<dbReference type="Pfam" id="PF00873">
    <property type="entry name" value="ACR_tran"/>
    <property type="match status" value="1"/>
</dbReference>
<feature type="transmembrane region" description="Helical" evidence="1">
    <location>
        <begin position="432"/>
        <end position="455"/>
    </location>
</feature>
<dbReference type="Gene3D" id="3.30.70.1430">
    <property type="entry name" value="Multidrug efflux transporter AcrB pore domain"/>
    <property type="match status" value="2"/>
</dbReference>
<dbReference type="PANTHER" id="PTHR32063">
    <property type="match status" value="1"/>
</dbReference>
<dbReference type="RefSeq" id="WP_190404335.1">
    <property type="nucleotide sequence ID" value="NZ_JACJQB010000041.1"/>
</dbReference>
<feature type="transmembrane region" description="Helical" evidence="1">
    <location>
        <begin position="339"/>
        <end position="357"/>
    </location>
</feature>
<gene>
    <name evidence="2" type="ORF">H6F41_15345</name>
</gene>
<feature type="transmembrane region" description="Helical" evidence="1">
    <location>
        <begin position="364"/>
        <end position="386"/>
    </location>
</feature>
<evidence type="ECO:0000313" key="3">
    <source>
        <dbReference type="Proteomes" id="UP000642094"/>
    </source>
</evidence>
<sequence length="1045" mass="114412">MAQLFFRNLRLLALVIFLIVAWGTVNYESLPRLEDPELTSRFALITTFLPGGTAERTETLVTAPIEEKIAEISEIKTYESTSRTGVSAISVDLLDSVSRSQVPLVWSRVRDKLRDVRATLPAEATEPELDEGEVRGYALLTSINWDQDSPPNYAILRRRAEVLENALKAISGTDEVRIFGAPDEEIAVEVNTSNLASLGITAAELANQIQQSDAKTSAGQFRGDNNLLYEVKGELDTLSRLQQIPIRCPSCQSNRDFRLLGDIATVSKGIAMPPTELAIAQGKTAIMLGVYVQPQYRLDRWSVDAQKVLTKFQADLPKGLSLETVFDQSRYVTARLNNLISNLLSGSLILFLICILMMGWQQAIVVQIALPLCVAIALIGMGLLGIPLHQMSVTGLIVALGILIDNAIILVDEMNMRLKEGMPLEEAILDTVQYLRAPLFGGTLTTVFSFAPIALLPGAVGEFVGTIGLNVILAVMASLVVALTITPAIAAIVYRWSHQRSFTTNGIIYQAIGNRRWLQTGFSNQGLTQWYRRSLNWSLNHPKTAIALTLIPSFIGFALMTTLSLQFFPPADREQLTLELEMPSASSLNQIQNLTQEVEKQLRTHSEIQQVHWMLGRSAPKVYYNQLTGRENESSFANAILQTKGVAPNQLIHDIQIEMDAAFPAARVLVRQFEQGPPFEAPIELRVYGNDVDVLQNISEQLRSLLVQLPSITHVRTRLTDRFPQLALQIDEPEARSRGLSRRDIAQQLNSATEGIRGGTILEDTEEIPVRVRFSDRERADLNQLQSTSILPSDRNGYIPLESISKLTLEAKNAAITRKDGRRVSTVQGYLTAGTIPSQALAEFRPILAKEFQLPQGYSLEFGGEEAERTSATGGLLGYGIVLGIALVVTLVLSMDSFALAGLIGIVAILSVGLGGLSLWLFNYPFGFNPIIGTVGLVGVAVNDSITVLTALKTDLHSQTGDRKAMIDVVLHTTRHVLTTTFTTMAGFLPLILSGGGFWPPLSVVIAGGVFGATMLALYFIPCAYLLFVNRATASLKQANHVTSL</sequence>
<feature type="transmembrane region" description="Helical" evidence="1">
    <location>
        <begin position="928"/>
        <end position="952"/>
    </location>
</feature>
<keyword evidence="1" id="KW-0472">Membrane</keyword>
<proteinExistence type="predicted"/>
<keyword evidence="1" id="KW-0812">Transmembrane</keyword>
<evidence type="ECO:0000256" key="1">
    <source>
        <dbReference type="SAM" id="Phobius"/>
    </source>
</evidence>
<dbReference type="Proteomes" id="UP000642094">
    <property type="component" value="Unassembled WGS sequence"/>
</dbReference>
<feature type="transmembrane region" description="Helical" evidence="1">
    <location>
        <begin position="973"/>
        <end position="993"/>
    </location>
</feature>
<dbReference type="SUPFAM" id="SSF82714">
    <property type="entry name" value="Multidrug efflux transporter AcrB TolC docking domain, DN and DC subdomains"/>
    <property type="match status" value="2"/>
</dbReference>
<feature type="transmembrane region" description="Helical" evidence="1">
    <location>
        <begin position="467"/>
        <end position="494"/>
    </location>
</feature>
<dbReference type="Gene3D" id="3.30.2090.10">
    <property type="entry name" value="Multidrug efflux transporter AcrB TolC docking domain, DN and DC subdomains"/>
    <property type="match status" value="2"/>
</dbReference>
<dbReference type="Gene3D" id="3.30.70.1440">
    <property type="entry name" value="Multidrug efflux transporter AcrB pore domain"/>
    <property type="match status" value="1"/>
</dbReference>
<dbReference type="PANTHER" id="PTHR32063:SF18">
    <property type="entry name" value="CATION EFFLUX SYSTEM PROTEIN"/>
    <property type="match status" value="1"/>
</dbReference>
<dbReference type="SUPFAM" id="SSF82693">
    <property type="entry name" value="Multidrug efflux transporter AcrB pore domain, PN1, PN2, PC1 and PC2 subdomains"/>
    <property type="match status" value="2"/>
</dbReference>
<feature type="transmembrane region" description="Helical" evidence="1">
    <location>
        <begin position="900"/>
        <end position="922"/>
    </location>
</feature>
<dbReference type="SUPFAM" id="SSF82866">
    <property type="entry name" value="Multidrug efflux transporter AcrB transmembrane domain"/>
    <property type="match status" value="2"/>
</dbReference>
<dbReference type="EMBL" id="JACJQB010000041">
    <property type="protein sequence ID" value="MBD2189508.1"/>
    <property type="molecule type" value="Genomic_DNA"/>
</dbReference>
<name>A0ABR8A1N7_9CYAN</name>
<feature type="transmembrane region" description="Helical" evidence="1">
    <location>
        <begin position="545"/>
        <end position="568"/>
    </location>
</feature>
<dbReference type="InterPro" id="IPR001036">
    <property type="entry name" value="Acrflvin-R"/>
</dbReference>
<organism evidence="2 3">
    <name type="scientific">Pseudanabaena mucicola FACHB-723</name>
    <dbReference type="NCBI Taxonomy" id="2692860"/>
    <lineage>
        <taxon>Bacteria</taxon>
        <taxon>Bacillati</taxon>
        <taxon>Cyanobacteriota</taxon>
        <taxon>Cyanophyceae</taxon>
        <taxon>Pseudanabaenales</taxon>
        <taxon>Pseudanabaenaceae</taxon>
        <taxon>Pseudanabaena</taxon>
    </lineage>
</organism>
<keyword evidence="1" id="KW-1133">Transmembrane helix</keyword>
<accession>A0ABR8A1N7</accession>
<comment type="caution">
    <text evidence="2">The sequence shown here is derived from an EMBL/GenBank/DDBJ whole genome shotgun (WGS) entry which is preliminary data.</text>
</comment>